<feature type="region of interest" description="Disordered" evidence="1">
    <location>
        <begin position="81"/>
        <end position="120"/>
    </location>
</feature>
<comment type="caution">
    <text evidence="3">The sequence shown here is derived from an EMBL/GenBank/DDBJ whole genome shotgun (WGS) entry which is preliminary data.</text>
</comment>
<feature type="compositionally biased region" description="Basic and acidic residues" evidence="1">
    <location>
        <begin position="88"/>
        <end position="120"/>
    </location>
</feature>
<evidence type="ECO:0000313" key="3">
    <source>
        <dbReference type="EMBL" id="GBN46649.1"/>
    </source>
</evidence>
<evidence type="ECO:0008006" key="5">
    <source>
        <dbReference type="Google" id="ProtNLM"/>
    </source>
</evidence>
<dbReference type="Gene3D" id="2.10.25.10">
    <property type="entry name" value="Laminin"/>
    <property type="match status" value="1"/>
</dbReference>
<feature type="signal peptide" evidence="2">
    <location>
        <begin position="1"/>
        <end position="23"/>
    </location>
</feature>
<dbReference type="EMBL" id="BGPR01010527">
    <property type="protein sequence ID" value="GBN46649.1"/>
    <property type="molecule type" value="Genomic_DNA"/>
</dbReference>
<sequence length="120" mass="13581">MESGKVLPFLCLILVCLLHLSHGLCPPNEELVDCRNDCNTCELQGVCYDCSTVSCDCIPDFARDTNGVCIPKSLCSPQMEKSIEQGQEDMKKGQEEMKKGQEEMKKGEEEMKKRQEEMKK</sequence>
<organism evidence="3 4">
    <name type="scientific">Araneus ventricosus</name>
    <name type="common">Orbweaver spider</name>
    <name type="synonym">Epeira ventricosa</name>
    <dbReference type="NCBI Taxonomy" id="182803"/>
    <lineage>
        <taxon>Eukaryota</taxon>
        <taxon>Metazoa</taxon>
        <taxon>Ecdysozoa</taxon>
        <taxon>Arthropoda</taxon>
        <taxon>Chelicerata</taxon>
        <taxon>Arachnida</taxon>
        <taxon>Araneae</taxon>
        <taxon>Araneomorphae</taxon>
        <taxon>Entelegynae</taxon>
        <taxon>Araneoidea</taxon>
        <taxon>Araneidae</taxon>
        <taxon>Araneus</taxon>
    </lineage>
</organism>
<protein>
    <recommendedName>
        <fullName evidence="5">TIL domain-containing protein</fullName>
    </recommendedName>
</protein>
<dbReference type="CDD" id="cd19941">
    <property type="entry name" value="TIL"/>
    <property type="match status" value="1"/>
</dbReference>
<proteinExistence type="predicted"/>
<keyword evidence="4" id="KW-1185">Reference proteome</keyword>
<evidence type="ECO:0000256" key="1">
    <source>
        <dbReference type="SAM" id="MobiDB-lite"/>
    </source>
</evidence>
<accession>A0A4Y2P6L1</accession>
<dbReference type="OrthoDB" id="6236007at2759"/>
<evidence type="ECO:0000313" key="4">
    <source>
        <dbReference type="Proteomes" id="UP000499080"/>
    </source>
</evidence>
<keyword evidence="2" id="KW-0732">Signal</keyword>
<dbReference type="Proteomes" id="UP000499080">
    <property type="component" value="Unassembled WGS sequence"/>
</dbReference>
<name>A0A4Y2P6L1_ARAVE</name>
<reference evidence="3 4" key="1">
    <citation type="journal article" date="2019" name="Sci. Rep.">
        <title>Orb-weaving spider Araneus ventricosus genome elucidates the spidroin gene catalogue.</title>
        <authorList>
            <person name="Kono N."/>
            <person name="Nakamura H."/>
            <person name="Ohtoshi R."/>
            <person name="Moran D.A.P."/>
            <person name="Shinohara A."/>
            <person name="Yoshida Y."/>
            <person name="Fujiwara M."/>
            <person name="Mori M."/>
            <person name="Tomita M."/>
            <person name="Arakawa K."/>
        </authorList>
    </citation>
    <scope>NUCLEOTIDE SEQUENCE [LARGE SCALE GENOMIC DNA]</scope>
</reference>
<evidence type="ECO:0000256" key="2">
    <source>
        <dbReference type="SAM" id="SignalP"/>
    </source>
</evidence>
<feature type="chain" id="PRO_5021357789" description="TIL domain-containing protein" evidence="2">
    <location>
        <begin position="24"/>
        <end position="120"/>
    </location>
</feature>
<dbReference type="AlphaFoldDB" id="A0A4Y2P6L1"/>
<gene>
    <name evidence="3" type="ORF">AVEN_44257_1</name>
</gene>